<dbReference type="Gene3D" id="3.30.1370.130">
    <property type="match status" value="1"/>
</dbReference>
<keyword evidence="6" id="KW-0998">Cell outer membrane</keyword>
<feature type="domain" description="Secretin/TonB short N-terminal" evidence="9">
    <location>
        <begin position="408"/>
        <end position="456"/>
    </location>
</feature>
<comment type="similarity">
    <text evidence="7">Belongs to the bacterial secretin family.</text>
</comment>
<evidence type="ECO:0000256" key="3">
    <source>
        <dbReference type="ARBA" id="ARBA00022729"/>
    </source>
</evidence>
<dbReference type="InterPro" id="IPR005644">
    <property type="entry name" value="NolW-like"/>
</dbReference>
<protein>
    <submittedName>
        <fullName evidence="10">Type IV pilus assembly protein PilQ</fullName>
    </submittedName>
</protein>
<evidence type="ECO:0000256" key="4">
    <source>
        <dbReference type="ARBA" id="ARBA00022927"/>
    </source>
</evidence>
<dbReference type="Gene3D" id="2.60.40.3470">
    <property type="match status" value="1"/>
</dbReference>
<dbReference type="SMART" id="SM00965">
    <property type="entry name" value="STN"/>
    <property type="match status" value="1"/>
</dbReference>
<evidence type="ECO:0000256" key="6">
    <source>
        <dbReference type="ARBA" id="ARBA00023237"/>
    </source>
</evidence>
<dbReference type="InterPro" id="IPR011662">
    <property type="entry name" value="Secretin/TonB_short_N"/>
</dbReference>
<evidence type="ECO:0000256" key="2">
    <source>
        <dbReference type="ARBA" id="ARBA00022448"/>
    </source>
</evidence>
<comment type="subcellular location">
    <subcellularLocation>
        <location evidence="8">Cell outer membrane</location>
    </subcellularLocation>
    <subcellularLocation>
        <location evidence="1">Membrane</location>
    </subcellularLocation>
</comment>
<dbReference type="PRINTS" id="PR00811">
    <property type="entry name" value="BCTERIALGSPD"/>
</dbReference>
<gene>
    <name evidence="10" type="ORF">Ga0123462_1738</name>
</gene>
<reference evidence="10 11" key="1">
    <citation type="submission" date="2016-12" db="EMBL/GenBank/DDBJ databases">
        <title>Isolation and genomic insights into novel planktonic Zetaproteobacteria from stratified waters of the Chesapeake Bay.</title>
        <authorList>
            <person name="McAllister S.M."/>
            <person name="Kato S."/>
            <person name="Chan C.S."/>
            <person name="Chiu B.K."/>
            <person name="Field E.K."/>
        </authorList>
    </citation>
    <scope>NUCLEOTIDE SEQUENCE [LARGE SCALE GENOMIC DNA]</scope>
    <source>
        <strain evidence="10 11">CP-8</strain>
    </source>
</reference>
<accession>A0A2K8L5I4</accession>
<dbReference type="Pfam" id="PF03958">
    <property type="entry name" value="Secretin_N"/>
    <property type="match status" value="1"/>
</dbReference>
<evidence type="ECO:0000313" key="11">
    <source>
        <dbReference type="Proteomes" id="UP000231637"/>
    </source>
</evidence>
<evidence type="ECO:0000256" key="5">
    <source>
        <dbReference type="ARBA" id="ARBA00023136"/>
    </source>
</evidence>
<dbReference type="InterPro" id="IPR051808">
    <property type="entry name" value="Type_IV_pilus_biogenesis"/>
</dbReference>
<proteinExistence type="inferred from homology"/>
<dbReference type="Gene3D" id="3.30.1370.120">
    <property type="match status" value="1"/>
</dbReference>
<dbReference type="InterPro" id="IPR013355">
    <property type="entry name" value="Pilus_4_PilQ"/>
</dbReference>
<dbReference type="Pfam" id="PF00263">
    <property type="entry name" value="Secretin"/>
    <property type="match status" value="1"/>
</dbReference>
<keyword evidence="3" id="KW-0732">Signal</keyword>
<dbReference type="KEGG" id="mfn:Ga0123462_1738"/>
<dbReference type="Pfam" id="PF11741">
    <property type="entry name" value="AMIN"/>
    <property type="match status" value="2"/>
</dbReference>
<dbReference type="PANTHER" id="PTHR30604:SF1">
    <property type="entry name" value="DNA UTILIZATION PROTEIN HOFQ"/>
    <property type="match status" value="1"/>
</dbReference>
<evidence type="ECO:0000256" key="1">
    <source>
        <dbReference type="ARBA" id="ARBA00004370"/>
    </source>
</evidence>
<dbReference type="EMBL" id="CP018800">
    <property type="protein sequence ID" value="ATX82585.1"/>
    <property type="molecule type" value="Genomic_DNA"/>
</dbReference>
<dbReference type="AlphaFoldDB" id="A0A2K8L5I4"/>
<evidence type="ECO:0000313" key="10">
    <source>
        <dbReference type="EMBL" id="ATX82585.1"/>
    </source>
</evidence>
<dbReference type="GO" id="GO:0009306">
    <property type="term" value="P:protein secretion"/>
    <property type="evidence" value="ECO:0007669"/>
    <property type="project" value="InterPro"/>
</dbReference>
<name>A0A2K8L5I4_9PROT</name>
<dbReference type="Proteomes" id="UP000231637">
    <property type="component" value="Chromosome"/>
</dbReference>
<keyword evidence="4" id="KW-0653">Protein transport</keyword>
<dbReference type="GO" id="GO:0009279">
    <property type="term" value="C:cell outer membrane"/>
    <property type="evidence" value="ECO:0007669"/>
    <property type="project" value="UniProtKB-SubCell"/>
</dbReference>
<evidence type="ECO:0000256" key="7">
    <source>
        <dbReference type="RuleBase" id="RU004003"/>
    </source>
</evidence>
<sequence length="819" mass="87185">MGYIMKQWKDDRILGWSGKVVGIFAFLLLLSANSVQVNAATIQGMQLLSESDGQRLNIAMDEAAEYQVFNLEGPTRLVLNFPGAAMAEGVDDIAGAGAVESVYPKRDSSGVRIEIALVKGAKYEIVEKGNDLQVSVTQVSSKPAGQSDGAVLQDITVKDKGNITELILHGRNMDSNHNALVTNGGKTMVVDFWGGSSSLPKEHYTYSAQRLNDVTVGSAEGRMRLVVSLRGGDSSHQIDADSNTMVLRIGQIDAKKSTAGLSVEAVDFQPDDRVAHLVIRTNEANPVVKLNDENGNVTLDIKNASLAPGQERSQDVSAFSGPVKQVDSYAVNRNVRIVARLRQKAEVSSFQNGNVLTLTLTPESLVASGKADAAARDEKAYTGQKVSFNYKDIDIRNALQLIAEMSELNIIMSDDVSGVLTMRLVDVPWDQALDLILQARGLGKEQSGNVIRIAPLGVLKADADARKLAKESAEDVAPLETEFVTLGYASVNDVQTILQGGSVATATTTDGATTTESTGGSGELKLLSSRGSILLDERSNTMIITDTRERLNNIKRLVAVIDKPTQQVLIEARIVEASDTFSRELGVRWGGNATKALNNNYTHNVYGAAGPNAALGGAAGNVVDLAAAGTGLGAVGYTLTKLGGNLNLNLELSAAEQNGDIKVVSSPRVFTSNLVPAKIEQDTQIPFLVTTVSAGGTTTATEMKSSLLSLKVTPQVTADKRIVMELTVNKDTPVPDAAGGPPSIDKKTVETKLLVNNGETVVLGGIYTQTESEQVNGVPLLKDIPLLGYLFKNKTITDNRNELLIFITPTIIGDELSTL</sequence>
<keyword evidence="11" id="KW-1185">Reference proteome</keyword>
<dbReference type="InterPro" id="IPR004846">
    <property type="entry name" value="T2SS/T3SS_dom"/>
</dbReference>
<keyword evidence="5" id="KW-0472">Membrane</keyword>
<keyword evidence="2 8" id="KW-0813">Transport</keyword>
<dbReference type="Gene3D" id="2.60.40.3500">
    <property type="match status" value="1"/>
</dbReference>
<dbReference type="InterPro" id="IPR021731">
    <property type="entry name" value="AMIN_dom"/>
</dbReference>
<evidence type="ECO:0000256" key="8">
    <source>
        <dbReference type="RuleBase" id="RU004004"/>
    </source>
</evidence>
<dbReference type="NCBIfam" id="TIGR02515">
    <property type="entry name" value="IV_pilus_PilQ"/>
    <property type="match status" value="1"/>
</dbReference>
<dbReference type="Pfam" id="PF07660">
    <property type="entry name" value="STN"/>
    <property type="match status" value="1"/>
</dbReference>
<dbReference type="InterPro" id="IPR001775">
    <property type="entry name" value="GspD/PilQ"/>
</dbReference>
<dbReference type="PANTHER" id="PTHR30604">
    <property type="entry name" value="PROTEIN TRANSPORT PROTEIN HOFQ"/>
    <property type="match status" value="1"/>
</dbReference>
<evidence type="ECO:0000259" key="9">
    <source>
        <dbReference type="SMART" id="SM00965"/>
    </source>
</evidence>
<organism evidence="10 11">
    <name type="scientific">Mariprofundus ferrinatatus</name>
    <dbReference type="NCBI Taxonomy" id="1921087"/>
    <lineage>
        <taxon>Bacteria</taxon>
        <taxon>Pseudomonadati</taxon>
        <taxon>Pseudomonadota</taxon>
        <taxon>Candidatius Mariprofundia</taxon>
        <taxon>Mariprofundales</taxon>
        <taxon>Mariprofundaceae</taxon>
        <taxon>Mariprofundus</taxon>
    </lineage>
</organism>
<dbReference type="InterPro" id="IPR038591">
    <property type="entry name" value="NolW-like_sf"/>
</dbReference>